<feature type="binding site" description="axial binding residue" evidence="6">
    <location>
        <position position="272"/>
    </location>
    <ligand>
        <name>heme</name>
        <dbReference type="ChEBI" id="CHEBI:30413"/>
    </ligand>
    <ligandPart>
        <name>Fe</name>
        <dbReference type="ChEBI" id="CHEBI:18248"/>
    </ligandPart>
</feature>
<dbReference type="AlphaFoldDB" id="A0A484MTB0"/>
<evidence type="ECO:0000313" key="8">
    <source>
        <dbReference type="EMBL" id="VFQ91757.1"/>
    </source>
</evidence>
<dbReference type="PROSITE" id="PS00086">
    <property type="entry name" value="CYTOCHROME_P450"/>
    <property type="match status" value="1"/>
</dbReference>
<organism evidence="8 9">
    <name type="scientific">Cuscuta campestris</name>
    <dbReference type="NCBI Taxonomy" id="132261"/>
    <lineage>
        <taxon>Eukaryota</taxon>
        <taxon>Viridiplantae</taxon>
        <taxon>Streptophyta</taxon>
        <taxon>Embryophyta</taxon>
        <taxon>Tracheophyta</taxon>
        <taxon>Spermatophyta</taxon>
        <taxon>Magnoliopsida</taxon>
        <taxon>eudicotyledons</taxon>
        <taxon>Gunneridae</taxon>
        <taxon>Pentapetalae</taxon>
        <taxon>asterids</taxon>
        <taxon>lamiids</taxon>
        <taxon>Solanales</taxon>
        <taxon>Convolvulaceae</taxon>
        <taxon>Cuscuteae</taxon>
        <taxon>Cuscuta</taxon>
        <taxon>Cuscuta subgen. Grammica</taxon>
        <taxon>Cuscuta sect. Cleistogrammica</taxon>
    </lineage>
</organism>
<keyword evidence="5 6" id="KW-0408">Iron</keyword>
<dbReference type="GO" id="GO:0004497">
    <property type="term" value="F:monooxygenase activity"/>
    <property type="evidence" value="ECO:0007669"/>
    <property type="project" value="UniProtKB-KW"/>
</dbReference>
<evidence type="ECO:0000256" key="2">
    <source>
        <dbReference type="ARBA" id="ARBA00010617"/>
    </source>
</evidence>
<keyword evidence="7" id="KW-0503">Monooxygenase</keyword>
<dbReference type="GO" id="GO:0006629">
    <property type="term" value="P:lipid metabolic process"/>
    <property type="evidence" value="ECO:0007669"/>
    <property type="project" value="UniProtKB-ARBA"/>
</dbReference>
<dbReference type="OrthoDB" id="1303010at2759"/>
<dbReference type="GO" id="GO:0020037">
    <property type="term" value="F:heme binding"/>
    <property type="evidence" value="ECO:0007669"/>
    <property type="project" value="InterPro"/>
</dbReference>
<comment type="cofactor">
    <cofactor evidence="1 6">
        <name>heme</name>
        <dbReference type="ChEBI" id="CHEBI:30413"/>
    </cofactor>
</comment>
<keyword evidence="6 7" id="KW-0349">Heme</keyword>
<dbReference type="PRINTS" id="PR00385">
    <property type="entry name" value="P450"/>
</dbReference>
<proteinExistence type="inferred from homology"/>
<keyword evidence="3 6" id="KW-0479">Metal-binding</keyword>
<name>A0A484MTB0_9ASTE</name>
<protein>
    <recommendedName>
        <fullName evidence="10">Cytochrome P450</fullName>
    </recommendedName>
</protein>
<accession>A0A484MTB0</accession>
<gene>
    <name evidence="8" type="ORF">CCAM_LOCUS33533</name>
</gene>
<dbReference type="InterPro" id="IPR036396">
    <property type="entry name" value="Cyt_P450_sf"/>
</dbReference>
<reference evidence="8 9" key="1">
    <citation type="submission" date="2018-04" db="EMBL/GenBank/DDBJ databases">
        <authorList>
            <person name="Vogel A."/>
        </authorList>
    </citation>
    <scope>NUCLEOTIDE SEQUENCE [LARGE SCALE GENOMIC DNA]</scope>
</reference>
<dbReference type="InterPro" id="IPR001128">
    <property type="entry name" value="Cyt_P450"/>
</dbReference>
<dbReference type="PANTHER" id="PTHR24296">
    <property type="entry name" value="CYTOCHROME P450"/>
    <property type="match status" value="1"/>
</dbReference>
<dbReference type="Proteomes" id="UP000595140">
    <property type="component" value="Unassembled WGS sequence"/>
</dbReference>
<dbReference type="InterPro" id="IPR002401">
    <property type="entry name" value="Cyt_P450_E_grp-I"/>
</dbReference>
<dbReference type="GO" id="GO:0016705">
    <property type="term" value="F:oxidoreductase activity, acting on paired donors, with incorporation or reduction of molecular oxygen"/>
    <property type="evidence" value="ECO:0007669"/>
    <property type="project" value="InterPro"/>
</dbReference>
<evidence type="ECO:0000256" key="5">
    <source>
        <dbReference type="ARBA" id="ARBA00023004"/>
    </source>
</evidence>
<dbReference type="GO" id="GO:0005506">
    <property type="term" value="F:iron ion binding"/>
    <property type="evidence" value="ECO:0007669"/>
    <property type="project" value="InterPro"/>
</dbReference>
<keyword evidence="9" id="KW-1185">Reference proteome</keyword>
<evidence type="ECO:0000256" key="7">
    <source>
        <dbReference type="RuleBase" id="RU000461"/>
    </source>
</evidence>
<evidence type="ECO:0000256" key="4">
    <source>
        <dbReference type="ARBA" id="ARBA00023002"/>
    </source>
</evidence>
<dbReference type="InterPro" id="IPR017972">
    <property type="entry name" value="Cyt_P450_CS"/>
</dbReference>
<evidence type="ECO:0000256" key="6">
    <source>
        <dbReference type="PIRSR" id="PIRSR602401-1"/>
    </source>
</evidence>
<dbReference type="Gene3D" id="1.10.630.10">
    <property type="entry name" value="Cytochrome P450"/>
    <property type="match status" value="1"/>
</dbReference>
<comment type="similarity">
    <text evidence="2 7">Belongs to the cytochrome P450 family.</text>
</comment>
<keyword evidence="4 7" id="KW-0560">Oxidoreductase</keyword>
<dbReference type="Pfam" id="PF00067">
    <property type="entry name" value="p450"/>
    <property type="match status" value="1"/>
</dbReference>
<evidence type="ECO:0008006" key="10">
    <source>
        <dbReference type="Google" id="ProtNLM"/>
    </source>
</evidence>
<evidence type="ECO:0000313" key="9">
    <source>
        <dbReference type="Proteomes" id="UP000595140"/>
    </source>
</evidence>
<dbReference type="EMBL" id="OOIL02004480">
    <property type="protein sequence ID" value="VFQ91757.1"/>
    <property type="molecule type" value="Genomic_DNA"/>
</dbReference>
<evidence type="ECO:0000256" key="3">
    <source>
        <dbReference type="ARBA" id="ARBA00022723"/>
    </source>
</evidence>
<dbReference type="SUPFAM" id="SSF48264">
    <property type="entry name" value="Cytochrome P450"/>
    <property type="match status" value="1"/>
</dbReference>
<dbReference type="PRINTS" id="PR00463">
    <property type="entry name" value="EP450I"/>
</dbReference>
<sequence>MQFLDKDPGSLELDENESHPVCEALKAGLNAILYRHVLPEWCWKFQKWVLGVDREKRLSEAWECFDQFLNPIIMQKKQQQEEEQFGVDNDEDESSFSMLGSHLNAHKGKSDKFLRDTFLTFMVAGSDTTSSTLTWLFWLLTKNPIVQEKILQELLQQINPPRDDEGKKVIVAAKDCQKLIYLLAAVYESLRLFPTVPLNHKVSVARDTLPSGHVVEPNTKIIIPFYSTGRMASVWGSDCSVFKPERWISPAGGIKHQPSFKFPAFNAGPRSCIGREMALTVVKMVAATVILHYRYVLTEPHRSVEISDSILLEMKHDLKVVFTRRQ</sequence>
<evidence type="ECO:0000256" key="1">
    <source>
        <dbReference type="ARBA" id="ARBA00001971"/>
    </source>
</evidence>